<proteinExistence type="predicted"/>
<dbReference type="EMBL" id="FPHM01000066">
    <property type="protein sequence ID" value="SFV60964.1"/>
    <property type="molecule type" value="Genomic_DNA"/>
</dbReference>
<dbReference type="GO" id="GO:0015288">
    <property type="term" value="F:porin activity"/>
    <property type="evidence" value="ECO:0007669"/>
    <property type="project" value="TreeGrafter"/>
</dbReference>
<organism evidence="3">
    <name type="scientific">hydrothermal vent metagenome</name>
    <dbReference type="NCBI Taxonomy" id="652676"/>
    <lineage>
        <taxon>unclassified sequences</taxon>
        <taxon>metagenomes</taxon>
        <taxon>ecological metagenomes</taxon>
    </lineage>
</organism>
<dbReference type="Pfam" id="PF03573">
    <property type="entry name" value="OprD"/>
    <property type="match status" value="1"/>
</dbReference>
<gene>
    <name evidence="3" type="ORF">MNB_SV-13-1372</name>
</gene>
<sequence>MRIFSLFLFLSSAFVSLFAEECLHKHSLKCNMIHIHDEIPMKVDNIIDMFDKGIFFNRLRFNSFGYSWDESLEAKRKDHAIAGLGGSLIFRSAYLHDISFALSLYTSKAIGTLKEEESAFYKAGKDTFSRYNIYNNKNATLMNLAEAYIEYNTFKSSLKVGRQIFESVLTKSNDTKMIPNTFEGITLHSKIIANTSFKMAYLTKQKLRDHNHFHHLLAYGDTKNDPYAKYKENDDSAMHRGLTLSKLEALGIEDALFIAEIKNRDITDLTLRANYTAVPQLLSSAMIQAKYRLDINDWSIVPALRYMQQFDDGAGAIAGANHLSLYDGYSNAKSLNAQMLGARIDMVKDTLKLRLGYTYIADKGDFITPWRGFPTGGFTRAMSQYNWYANTKSYMFQVDYKCKEIPNLKFISRFVAQDFDDNKIGVQADSNLFSFDILKILDDKKLYLKTRYAHVVGDSNTITSYGQQKLDSSYDEFRFEINYLF</sequence>
<evidence type="ECO:0000256" key="1">
    <source>
        <dbReference type="ARBA" id="ARBA00022448"/>
    </source>
</evidence>
<name>A0A1W1C5G4_9ZZZZ</name>
<evidence type="ECO:0000313" key="3">
    <source>
        <dbReference type="EMBL" id="SFV60964.1"/>
    </source>
</evidence>
<dbReference type="AlphaFoldDB" id="A0A1W1C5G4"/>
<evidence type="ECO:0008006" key="4">
    <source>
        <dbReference type="Google" id="ProtNLM"/>
    </source>
</evidence>
<protein>
    <recommendedName>
        <fullName evidence="4">Outer membrane porin, OprD family</fullName>
    </recommendedName>
</protein>
<dbReference type="InterPro" id="IPR005318">
    <property type="entry name" value="OM_porin_bac"/>
</dbReference>
<evidence type="ECO:0000256" key="2">
    <source>
        <dbReference type="ARBA" id="ARBA00022729"/>
    </source>
</evidence>
<dbReference type="PANTHER" id="PTHR34596:SF2">
    <property type="entry name" value="CHITOPORIN"/>
    <property type="match status" value="1"/>
</dbReference>
<dbReference type="SUPFAM" id="SSF56935">
    <property type="entry name" value="Porins"/>
    <property type="match status" value="1"/>
</dbReference>
<keyword evidence="1" id="KW-0813">Transport</keyword>
<reference evidence="3" key="1">
    <citation type="submission" date="2016-10" db="EMBL/GenBank/DDBJ databases">
        <authorList>
            <person name="de Groot N.N."/>
        </authorList>
    </citation>
    <scope>NUCLEOTIDE SEQUENCE</scope>
</reference>
<dbReference type="InterPro" id="IPR023614">
    <property type="entry name" value="Porin_dom_sf"/>
</dbReference>
<dbReference type="Gene3D" id="2.40.160.10">
    <property type="entry name" value="Porin"/>
    <property type="match status" value="1"/>
</dbReference>
<dbReference type="GO" id="GO:0016020">
    <property type="term" value="C:membrane"/>
    <property type="evidence" value="ECO:0007669"/>
    <property type="project" value="InterPro"/>
</dbReference>
<keyword evidence="2" id="KW-0732">Signal</keyword>
<accession>A0A1W1C5G4</accession>
<dbReference type="PANTHER" id="PTHR34596">
    <property type="entry name" value="CHITOPORIN"/>
    <property type="match status" value="1"/>
</dbReference>